<reference evidence="1 2" key="1">
    <citation type="submission" date="2019-02" db="EMBL/GenBank/DDBJ databases">
        <title>Genome of a new Bacteroidetes strain.</title>
        <authorList>
            <person name="Pitt A."/>
        </authorList>
    </citation>
    <scope>NUCLEOTIDE SEQUENCE [LARGE SCALE GENOMIC DNA]</scope>
    <source>
        <strain evidence="1 2">50C-KIRBA</strain>
    </source>
</reference>
<dbReference type="InterPro" id="IPR036249">
    <property type="entry name" value="Thioredoxin-like_sf"/>
</dbReference>
<organism evidence="1 2">
    <name type="scientific">Aquirufa beregesia</name>
    <dbReference type="NCBI Taxonomy" id="2516556"/>
    <lineage>
        <taxon>Bacteria</taxon>
        <taxon>Pseudomonadati</taxon>
        <taxon>Bacteroidota</taxon>
        <taxon>Cytophagia</taxon>
        <taxon>Cytophagales</taxon>
        <taxon>Flectobacillaceae</taxon>
        <taxon>Aquirufa</taxon>
    </lineage>
</organism>
<comment type="caution">
    <text evidence="1">The sequence shown here is derived from an EMBL/GenBank/DDBJ whole genome shotgun (WGS) entry which is preliminary data.</text>
</comment>
<protein>
    <submittedName>
        <fullName evidence="1">Thioredoxin family protein</fullName>
    </submittedName>
</protein>
<dbReference type="RefSeq" id="WP_166232995.1">
    <property type="nucleotide sequence ID" value="NZ_CBCSIJ010000018.1"/>
</dbReference>
<gene>
    <name evidence="1" type="ORF">EWU23_13150</name>
</gene>
<dbReference type="Gene3D" id="3.40.30.10">
    <property type="entry name" value="Glutaredoxin"/>
    <property type="match status" value="1"/>
</dbReference>
<proteinExistence type="predicted"/>
<keyword evidence="2" id="KW-1185">Reference proteome</keyword>
<accession>A0ABX0EZF1</accession>
<dbReference type="Pfam" id="PF13899">
    <property type="entry name" value="Thioredoxin_7"/>
    <property type="match status" value="1"/>
</dbReference>
<dbReference type="Proteomes" id="UP001318301">
    <property type="component" value="Unassembled WGS sequence"/>
</dbReference>
<dbReference type="SUPFAM" id="SSF52833">
    <property type="entry name" value="Thioredoxin-like"/>
    <property type="match status" value="1"/>
</dbReference>
<sequence>MRQKYLLFLLLISLFFLKPIQAFPQLNSYTIEQIDSLQKTQKRHVFIFIHTDWCKFCQLMKNTTFKNKQVITALNSQFWFVSLNAEEKRKISFLGKVFQFQPTGENTGIHELAQKLGSIHGEIAFPSICLLSPDKEILFQHQQYLKTADLLQILSTTK</sequence>
<evidence type="ECO:0000313" key="1">
    <source>
        <dbReference type="EMBL" id="NGZ45425.1"/>
    </source>
</evidence>
<name>A0ABX0EZF1_9BACT</name>
<dbReference type="EMBL" id="SEWW01000011">
    <property type="protein sequence ID" value="NGZ45425.1"/>
    <property type="molecule type" value="Genomic_DNA"/>
</dbReference>
<evidence type="ECO:0000313" key="2">
    <source>
        <dbReference type="Proteomes" id="UP001318301"/>
    </source>
</evidence>